<evidence type="ECO:0000256" key="1">
    <source>
        <dbReference type="SAM" id="MobiDB-lite"/>
    </source>
</evidence>
<protein>
    <submittedName>
        <fullName evidence="2">Uncharacterized protein</fullName>
    </submittedName>
</protein>
<dbReference type="Proteomes" id="UP000318509">
    <property type="component" value="Unassembled WGS sequence"/>
</dbReference>
<organism evidence="2 3">
    <name type="scientific">Candidatus Segetimicrobium genomatis</name>
    <dbReference type="NCBI Taxonomy" id="2569760"/>
    <lineage>
        <taxon>Bacteria</taxon>
        <taxon>Bacillati</taxon>
        <taxon>Candidatus Sysuimicrobiota</taxon>
        <taxon>Candidatus Sysuimicrobiia</taxon>
        <taxon>Candidatus Sysuimicrobiales</taxon>
        <taxon>Candidatus Segetimicrobiaceae</taxon>
        <taxon>Candidatus Segetimicrobium</taxon>
    </lineage>
</organism>
<gene>
    <name evidence="2" type="ORF">E6H00_03485</name>
</gene>
<feature type="region of interest" description="Disordered" evidence="1">
    <location>
        <begin position="104"/>
        <end position="126"/>
    </location>
</feature>
<feature type="compositionally biased region" description="Polar residues" evidence="1">
    <location>
        <begin position="109"/>
        <end position="126"/>
    </location>
</feature>
<accession>A0A537K7J5</accession>
<sequence>MKESRRITRISDFNSPVSLYHPLHAVIVARESLSRSAFVRIHCGLDTAKQVFQVHGVNEHGVVKARKTPAVRDGVGALSATARHTWSGSRRVALPTHWARDLAKVGTAPNDQSVQAAGSASGTRTE</sequence>
<dbReference type="EMBL" id="VBAK01000084">
    <property type="protein sequence ID" value="TMI91714.1"/>
    <property type="molecule type" value="Genomic_DNA"/>
</dbReference>
<evidence type="ECO:0000313" key="2">
    <source>
        <dbReference type="EMBL" id="TMI91714.1"/>
    </source>
</evidence>
<dbReference type="AlphaFoldDB" id="A0A537K7J5"/>
<reference evidence="2 3" key="1">
    <citation type="journal article" date="2019" name="Nat. Microbiol.">
        <title>Mediterranean grassland soil C-N compound turnover is dependent on rainfall and depth, and is mediated by genomically divergent microorganisms.</title>
        <authorList>
            <person name="Diamond S."/>
            <person name="Andeer P.F."/>
            <person name="Li Z."/>
            <person name="Crits-Christoph A."/>
            <person name="Burstein D."/>
            <person name="Anantharaman K."/>
            <person name="Lane K.R."/>
            <person name="Thomas B.C."/>
            <person name="Pan C."/>
            <person name="Northen T.R."/>
            <person name="Banfield J.F."/>
        </authorList>
    </citation>
    <scope>NUCLEOTIDE SEQUENCE [LARGE SCALE GENOMIC DNA]</scope>
    <source>
        <strain evidence="2">NP_3</strain>
    </source>
</reference>
<name>A0A537K7J5_9BACT</name>
<evidence type="ECO:0000313" key="3">
    <source>
        <dbReference type="Proteomes" id="UP000318509"/>
    </source>
</evidence>
<proteinExistence type="predicted"/>
<comment type="caution">
    <text evidence="2">The sequence shown here is derived from an EMBL/GenBank/DDBJ whole genome shotgun (WGS) entry which is preliminary data.</text>
</comment>